<dbReference type="Proteomes" id="UP000185596">
    <property type="component" value="Unassembled WGS sequence"/>
</dbReference>
<evidence type="ECO:0000313" key="2">
    <source>
        <dbReference type="Proteomes" id="UP000185596"/>
    </source>
</evidence>
<protein>
    <submittedName>
        <fullName evidence="1">Uncharacterized protein</fullName>
    </submittedName>
</protein>
<comment type="caution">
    <text evidence="1">The sequence shown here is derived from an EMBL/GenBank/DDBJ whole genome shotgun (WGS) entry which is preliminary data.</text>
</comment>
<accession>A0A1Q8C2H9</accession>
<dbReference type="EMBL" id="MSIE01000095">
    <property type="protein sequence ID" value="OLF08568.1"/>
    <property type="molecule type" value="Genomic_DNA"/>
</dbReference>
<dbReference type="AlphaFoldDB" id="A0A1Q8C2H9"/>
<sequence length="262" mass="29150">MILPSREIEPVIARCWADPDQVITDDAAQTIASWWHSPAPIDEQVTRLSHGLEFDARGLLTRVDTLIRDTSADADRHPDLVVLRRWVLDRLPHLAVTTFEMSAAEWEAWSQQWGHTGTDQPADLTGHTEEHLVADSAEDLGEWVYPGDTRYPADTPGLDNDIDVDSEDGGLWLPLPAVDTVAAMLTGHITRFWAESYGSNPFASSPYWGQSSTFAAQGAHQPYASRYIHPYTGDVEITLARVHGFSTGEQAEIHRRWNAGGR</sequence>
<name>A0A1Q8C2H9_9PSEU</name>
<keyword evidence="2" id="KW-1185">Reference proteome</keyword>
<gene>
    <name evidence="1" type="ORF">BU204_34310</name>
</gene>
<reference evidence="1 2" key="1">
    <citation type="submission" date="2016-12" db="EMBL/GenBank/DDBJ databases">
        <title>The draft genome sequence of Actinophytocola sp. 11-183.</title>
        <authorList>
            <person name="Wang W."/>
            <person name="Yuan L."/>
        </authorList>
    </citation>
    <scope>NUCLEOTIDE SEQUENCE [LARGE SCALE GENOMIC DNA]</scope>
    <source>
        <strain evidence="1 2">11-183</strain>
    </source>
</reference>
<proteinExistence type="predicted"/>
<organism evidence="1 2">
    <name type="scientific">Actinophytocola xanthii</name>
    <dbReference type="NCBI Taxonomy" id="1912961"/>
    <lineage>
        <taxon>Bacteria</taxon>
        <taxon>Bacillati</taxon>
        <taxon>Actinomycetota</taxon>
        <taxon>Actinomycetes</taxon>
        <taxon>Pseudonocardiales</taxon>
        <taxon>Pseudonocardiaceae</taxon>
    </lineage>
</organism>
<dbReference type="RefSeq" id="WP_075129978.1">
    <property type="nucleotide sequence ID" value="NZ_MSIE01000095.1"/>
</dbReference>
<dbReference type="STRING" id="1912961.BU204_34310"/>
<dbReference type="OrthoDB" id="9842130at2"/>
<evidence type="ECO:0000313" key="1">
    <source>
        <dbReference type="EMBL" id="OLF08568.1"/>
    </source>
</evidence>